<evidence type="ECO:0000259" key="3">
    <source>
        <dbReference type="PROSITE" id="PS50405"/>
    </source>
</evidence>
<dbReference type="Gene3D" id="3.40.30.10">
    <property type="entry name" value="Glutaredoxin"/>
    <property type="match status" value="1"/>
</dbReference>
<dbReference type="SUPFAM" id="SSF47616">
    <property type="entry name" value="GST C-terminal domain-like"/>
    <property type="match status" value="1"/>
</dbReference>
<sequence>MSDPNITLYTGQSPNGVKISITLEELGLPYTVRKVDMIANEQKSAWFAEINPNARIPAITDTFEDGKEIRVFESGSIMQYLVSRYDKDSKISYPVGTRAHVEVSRTPGPPQGQANHFLRYAKDDHEYAAARYQDEVKRLYGVLDKHLRDSGYDYLVSDKCTIADIAHWGWITLSRWAKVELSDFPTLKIWEERMLARPAVEKGRHVPEKHHREILQDPNLMEEFEKRGKAFYRKKEKEAAEAEDEA</sequence>
<evidence type="ECO:0000313" key="5">
    <source>
        <dbReference type="Proteomes" id="UP001271007"/>
    </source>
</evidence>
<dbReference type="SUPFAM" id="SSF52833">
    <property type="entry name" value="Thioredoxin-like"/>
    <property type="match status" value="1"/>
</dbReference>
<name>A0AAJ0DQL7_9PEZI</name>
<dbReference type="PANTHER" id="PTHR44051">
    <property type="entry name" value="GLUTATHIONE S-TRANSFERASE-RELATED"/>
    <property type="match status" value="1"/>
</dbReference>
<comment type="similarity">
    <text evidence="1">Belongs to the GST superfamily.</text>
</comment>
<dbReference type="InterPro" id="IPR036249">
    <property type="entry name" value="Thioredoxin-like_sf"/>
</dbReference>
<dbReference type="SFLD" id="SFLDG01151">
    <property type="entry name" value="Main.2:_Nu-like"/>
    <property type="match status" value="1"/>
</dbReference>
<evidence type="ECO:0000259" key="2">
    <source>
        <dbReference type="PROSITE" id="PS50404"/>
    </source>
</evidence>
<keyword evidence="5" id="KW-1185">Reference proteome</keyword>
<dbReference type="InterPro" id="IPR010987">
    <property type="entry name" value="Glutathione-S-Trfase_C-like"/>
</dbReference>
<dbReference type="AlphaFoldDB" id="A0AAJ0DQL7"/>
<feature type="domain" description="GST C-terminal" evidence="3">
    <location>
        <begin position="80"/>
        <end position="220"/>
    </location>
</feature>
<feature type="domain" description="GST N-terminal" evidence="2">
    <location>
        <begin position="3"/>
        <end position="89"/>
    </location>
</feature>
<evidence type="ECO:0000256" key="1">
    <source>
        <dbReference type="ARBA" id="ARBA00007409"/>
    </source>
</evidence>
<dbReference type="SFLD" id="SFLDS00019">
    <property type="entry name" value="Glutathione_Transferase_(cytos"/>
    <property type="match status" value="1"/>
</dbReference>
<comment type="caution">
    <text evidence="4">The sequence shown here is derived from an EMBL/GenBank/DDBJ whole genome shotgun (WGS) entry which is preliminary data.</text>
</comment>
<dbReference type="FunFam" id="3.40.30.10:FF:000172">
    <property type="entry name" value="Glutathione S-transferase GstA"/>
    <property type="match status" value="1"/>
</dbReference>
<evidence type="ECO:0000313" key="4">
    <source>
        <dbReference type="EMBL" id="KAK3054696.1"/>
    </source>
</evidence>
<gene>
    <name evidence="4" type="primary">GST2_3</name>
    <name evidence="4" type="ORF">LTR09_004425</name>
</gene>
<dbReference type="InterPro" id="IPR036282">
    <property type="entry name" value="Glutathione-S-Trfase_C_sf"/>
</dbReference>
<dbReference type="GO" id="GO:0004364">
    <property type="term" value="F:glutathione transferase activity"/>
    <property type="evidence" value="ECO:0007669"/>
    <property type="project" value="UniProtKB-EC"/>
</dbReference>
<dbReference type="Gene3D" id="1.20.1050.10">
    <property type="match status" value="1"/>
</dbReference>
<dbReference type="EC" id="2.5.1.18" evidence="4"/>
<dbReference type="Pfam" id="PF13409">
    <property type="entry name" value="GST_N_2"/>
    <property type="match status" value="1"/>
</dbReference>
<proteinExistence type="inferred from homology"/>
<dbReference type="Proteomes" id="UP001271007">
    <property type="component" value="Unassembled WGS sequence"/>
</dbReference>
<dbReference type="PANTHER" id="PTHR44051:SF8">
    <property type="entry name" value="GLUTATHIONE S-TRANSFERASE GSTA"/>
    <property type="match status" value="1"/>
</dbReference>
<dbReference type="InterPro" id="IPR004046">
    <property type="entry name" value="GST_C"/>
</dbReference>
<dbReference type="PROSITE" id="PS50404">
    <property type="entry name" value="GST_NTER"/>
    <property type="match status" value="1"/>
</dbReference>
<dbReference type="SFLD" id="SFLDG00358">
    <property type="entry name" value="Main_(cytGST)"/>
    <property type="match status" value="1"/>
</dbReference>
<reference evidence="4" key="1">
    <citation type="submission" date="2023-04" db="EMBL/GenBank/DDBJ databases">
        <title>Black Yeasts Isolated from many extreme environments.</title>
        <authorList>
            <person name="Coleine C."/>
            <person name="Stajich J.E."/>
            <person name="Selbmann L."/>
        </authorList>
    </citation>
    <scope>NUCLEOTIDE SEQUENCE</scope>
    <source>
        <strain evidence="4">CCFEE 5312</strain>
    </source>
</reference>
<dbReference type="InterPro" id="IPR040079">
    <property type="entry name" value="Glutathione_S-Trfase"/>
</dbReference>
<protein>
    <submittedName>
        <fullName evidence="4">Glutathione S-transferase 2</fullName>
        <ecNumber evidence="4">2.5.1.18</ecNumber>
    </submittedName>
</protein>
<dbReference type="InterPro" id="IPR004045">
    <property type="entry name" value="Glutathione_S-Trfase_N"/>
</dbReference>
<dbReference type="CDD" id="cd03048">
    <property type="entry name" value="GST_N_Ure2p_like"/>
    <property type="match status" value="1"/>
</dbReference>
<keyword evidence="4" id="KW-0808">Transferase</keyword>
<dbReference type="PROSITE" id="PS50405">
    <property type="entry name" value="GST_CTER"/>
    <property type="match status" value="1"/>
</dbReference>
<accession>A0AAJ0DQL7</accession>
<organism evidence="4 5">
    <name type="scientific">Extremus antarcticus</name>
    <dbReference type="NCBI Taxonomy" id="702011"/>
    <lineage>
        <taxon>Eukaryota</taxon>
        <taxon>Fungi</taxon>
        <taxon>Dikarya</taxon>
        <taxon>Ascomycota</taxon>
        <taxon>Pezizomycotina</taxon>
        <taxon>Dothideomycetes</taxon>
        <taxon>Dothideomycetidae</taxon>
        <taxon>Mycosphaerellales</taxon>
        <taxon>Extremaceae</taxon>
        <taxon>Extremus</taxon>
    </lineage>
</organism>
<dbReference type="Pfam" id="PF00043">
    <property type="entry name" value="GST_C"/>
    <property type="match status" value="1"/>
</dbReference>
<dbReference type="EMBL" id="JAWDJX010000011">
    <property type="protein sequence ID" value="KAK3054696.1"/>
    <property type="molecule type" value="Genomic_DNA"/>
</dbReference>